<organism evidence="2 3">
    <name type="scientific">Phytophthora megakarya</name>
    <dbReference type="NCBI Taxonomy" id="4795"/>
    <lineage>
        <taxon>Eukaryota</taxon>
        <taxon>Sar</taxon>
        <taxon>Stramenopiles</taxon>
        <taxon>Oomycota</taxon>
        <taxon>Peronosporomycetes</taxon>
        <taxon>Peronosporales</taxon>
        <taxon>Peronosporaceae</taxon>
        <taxon>Phytophthora</taxon>
    </lineage>
</organism>
<sequence>MTVRVLDAQGKPTRGDNIQGGDGLWILAEVEETAALRAKGVLEEIEQADLPEGAKAIKIMWMYAIKTDHQGYRTGIDFIETFASVDRMASFRLVLAIAAELDLKVLGDINTAYLNACLAIPQFIKSIKEFPCAVDGPLYIVRKDLYALRQPGREWDSKLNNWLLRQGFQRRATEPCLYFKYGLFVFHLRQIQCCTNYIEIDVLVISLIATYVFDNFLDCRENQSVRP</sequence>
<keyword evidence="2" id="KW-0548">Nucleotidyltransferase</keyword>
<dbReference type="EMBL" id="NBNE01002542">
    <property type="protein sequence ID" value="OWZ10150.1"/>
    <property type="molecule type" value="Genomic_DNA"/>
</dbReference>
<keyword evidence="2" id="KW-0695">RNA-directed DNA polymerase</keyword>
<accession>A0A225VZW2</accession>
<protein>
    <submittedName>
        <fullName evidence="2">Reverse transcriptase</fullName>
    </submittedName>
</protein>
<evidence type="ECO:0000313" key="2">
    <source>
        <dbReference type="EMBL" id="OWZ10150.1"/>
    </source>
</evidence>
<feature type="domain" description="Reverse transcriptase Ty1/copia-type" evidence="1">
    <location>
        <begin position="49"/>
        <end position="181"/>
    </location>
</feature>
<dbReference type="InterPro" id="IPR013103">
    <property type="entry name" value="RVT_2"/>
</dbReference>
<keyword evidence="2" id="KW-0808">Transferase</keyword>
<dbReference type="OrthoDB" id="2796020at2759"/>
<evidence type="ECO:0000313" key="3">
    <source>
        <dbReference type="Proteomes" id="UP000198211"/>
    </source>
</evidence>
<dbReference type="STRING" id="4795.A0A225VZW2"/>
<keyword evidence="3" id="KW-1185">Reference proteome</keyword>
<name>A0A225VZW2_9STRA</name>
<dbReference type="GO" id="GO:0003964">
    <property type="term" value="F:RNA-directed DNA polymerase activity"/>
    <property type="evidence" value="ECO:0007669"/>
    <property type="project" value="UniProtKB-KW"/>
</dbReference>
<dbReference type="Pfam" id="PF07727">
    <property type="entry name" value="RVT_2"/>
    <property type="match status" value="1"/>
</dbReference>
<evidence type="ECO:0000259" key="1">
    <source>
        <dbReference type="Pfam" id="PF07727"/>
    </source>
</evidence>
<gene>
    <name evidence="2" type="ORF">PHMEG_00017047</name>
</gene>
<dbReference type="AlphaFoldDB" id="A0A225VZW2"/>
<reference evidence="3" key="1">
    <citation type="submission" date="2017-03" db="EMBL/GenBank/DDBJ databases">
        <title>Phytopthora megakarya and P. palmivora, two closely related causual agents of cacao black pod achieved similar genome size and gene model numbers by different mechanisms.</title>
        <authorList>
            <person name="Ali S."/>
            <person name="Shao J."/>
            <person name="Larry D.J."/>
            <person name="Kronmiller B."/>
            <person name="Shen D."/>
            <person name="Strem M.D."/>
            <person name="Melnick R.L."/>
            <person name="Guiltinan M.J."/>
            <person name="Tyler B.M."/>
            <person name="Meinhardt L.W."/>
            <person name="Bailey B.A."/>
        </authorList>
    </citation>
    <scope>NUCLEOTIDE SEQUENCE [LARGE SCALE GENOMIC DNA]</scope>
    <source>
        <strain evidence="3">zdho120</strain>
    </source>
</reference>
<proteinExistence type="predicted"/>
<comment type="caution">
    <text evidence="2">The sequence shown here is derived from an EMBL/GenBank/DDBJ whole genome shotgun (WGS) entry which is preliminary data.</text>
</comment>
<dbReference type="Proteomes" id="UP000198211">
    <property type="component" value="Unassembled WGS sequence"/>
</dbReference>